<proteinExistence type="predicted"/>
<name>A0A127MM84_9PSED</name>
<keyword evidence="1" id="KW-1133">Transmembrane helix</keyword>
<organism evidence="2 4">
    <name type="scientific">Pseudomonas citronellolis</name>
    <dbReference type="NCBI Taxonomy" id="53408"/>
    <lineage>
        <taxon>Bacteria</taxon>
        <taxon>Pseudomonadati</taxon>
        <taxon>Pseudomonadota</taxon>
        <taxon>Gammaproteobacteria</taxon>
        <taxon>Pseudomonadales</taxon>
        <taxon>Pseudomonadaceae</taxon>
        <taxon>Pseudomonas</taxon>
    </lineage>
</organism>
<dbReference type="Pfam" id="PF04403">
    <property type="entry name" value="PqiA"/>
    <property type="match status" value="1"/>
</dbReference>
<dbReference type="Proteomes" id="UP000077748">
    <property type="component" value="Chromosome"/>
</dbReference>
<dbReference type="Proteomes" id="UP001220662">
    <property type="component" value="Unassembled WGS sequence"/>
</dbReference>
<evidence type="ECO:0000313" key="4">
    <source>
        <dbReference type="Proteomes" id="UP000077748"/>
    </source>
</evidence>
<dbReference type="EMBL" id="JARJLR010000458">
    <property type="protein sequence ID" value="MDF3845458.1"/>
    <property type="molecule type" value="Genomic_DNA"/>
</dbReference>
<feature type="transmembrane region" description="Helical" evidence="1">
    <location>
        <begin position="154"/>
        <end position="172"/>
    </location>
</feature>
<dbReference type="STRING" id="53408.A9C11_04430"/>
<evidence type="ECO:0000313" key="3">
    <source>
        <dbReference type="EMBL" id="MDF3845458.1"/>
    </source>
</evidence>
<gene>
    <name evidence="2" type="ORF">A9C11_04430</name>
    <name evidence="3" type="ORF">P3W55_27455</name>
</gene>
<feature type="transmembrane region" description="Helical" evidence="1">
    <location>
        <begin position="106"/>
        <end position="134"/>
    </location>
</feature>
<dbReference type="GeneID" id="72994111"/>
<dbReference type="AlphaFoldDB" id="A0A127MM84"/>
<evidence type="ECO:0000256" key="1">
    <source>
        <dbReference type="SAM" id="Phobius"/>
    </source>
</evidence>
<sequence>MSETDSRALQDLPLEQLIACHECDLLMRREPVPTGSRSVCPRCGYELEIHRPHMVRRAMALVLTALFLYIPANFLPIMKIDILGQVGIDTVWGGVLGLYASGMHGVAVLVFLCSMVIPLAKLLCQLFVLCSLRFDVARAQAMQLLRWYQHLREWGMLEVYLMGILVAIVKLIDMAELHIGVGLACFIGLLLSQIWLEVTMSRHQVWESLAGEFDDEGH</sequence>
<dbReference type="InterPro" id="IPR007498">
    <property type="entry name" value="PqiA-like"/>
</dbReference>
<accession>A0A127MM84</accession>
<dbReference type="EMBL" id="CP015878">
    <property type="protein sequence ID" value="ANI13273.1"/>
    <property type="molecule type" value="Genomic_DNA"/>
</dbReference>
<feature type="transmembrane region" description="Helical" evidence="1">
    <location>
        <begin position="178"/>
        <end position="196"/>
    </location>
</feature>
<reference evidence="2 4" key="1">
    <citation type="submission" date="2016-05" db="EMBL/GenBank/DDBJ databases">
        <title>Genome Sequence of Pseudomonas citronellolis Strain SJTE-3, an Estrogens and Persistent Organic Pollutants degradation strain.</title>
        <authorList>
            <person name="Liang R."/>
        </authorList>
    </citation>
    <scope>NUCLEOTIDE SEQUENCE [LARGE SCALE GENOMIC DNA]</scope>
    <source>
        <strain evidence="2 4">SJTE-3</strain>
    </source>
</reference>
<keyword evidence="1" id="KW-0812">Transmembrane</keyword>
<feature type="transmembrane region" description="Helical" evidence="1">
    <location>
        <begin position="58"/>
        <end position="75"/>
    </location>
</feature>
<dbReference type="RefSeq" id="WP_009617388.1">
    <property type="nucleotide sequence ID" value="NZ_CP014158.1"/>
</dbReference>
<dbReference type="KEGG" id="pcq:PcP3B5_09360"/>
<protein>
    <submittedName>
        <fullName evidence="2">Paraquat-inducible protein A</fullName>
    </submittedName>
</protein>
<evidence type="ECO:0000313" key="2">
    <source>
        <dbReference type="EMBL" id="ANI13273.1"/>
    </source>
</evidence>
<reference evidence="3" key="2">
    <citation type="submission" date="2023-03" db="EMBL/GenBank/DDBJ databases">
        <title>Draft assemblies of triclosan tolerant bacteria isolated from returned activated sludge.</title>
        <authorList>
            <person name="Van Hamelsveld S."/>
        </authorList>
    </citation>
    <scope>NUCLEOTIDE SEQUENCE</scope>
    <source>
        <strain evidence="3">GW210015_S63</strain>
    </source>
</reference>
<keyword evidence="1" id="KW-0472">Membrane</keyword>